<evidence type="ECO:0000313" key="1">
    <source>
        <dbReference type="EMBL" id="QLQ32051.1"/>
    </source>
</evidence>
<proteinExistence type="predicted"/>
<organism evidence="1 2">
    <name type="scientific">Candidatus Thiothrix singaporensis</name>
    <dbReference type="NCBI Taxonomy" id="2799669"/>
    <lineage>
        <taxon>Bacteria</taxon>
        <taxon>Pseudomonadati</taxon>
        <taxon>Pseudomonadota</taxon>
        <taxon>Gammaproteobacteria</taxon>
        <taxon>Thiotrichales</taxon>
        <taxon>Thiotrichaceae</taxon>
        <taxon>Thiothrix</taxon>
    </lineage>
</organism>
<name>A0A7L6ASH4_9GAMM</name>
<dbReference type="Proteomes" id="UP000510621">
    <property type="component" value="Chromosome"/>
</dbReference>
<reference evidence="1" key="1">
    <citation type="submission" date="2020-06" db="EMBL/GenBank/DDBJ databases">
        <title>Analysis procedures for assessing recovery of high quality, complete, closed genomes from Nanopore long read metagenome sequencing.</title>
        <authorList>
            <person name="Bessarab I."/>
            <person name="Arumugam K."/>
            <person name="Haryono M."/>
            <person name="Liu X."/>
            <person name="Roy S."/>
            <person name="Zuniga-Montanez R.E."/>
            <person name="Qiu G."/>
            <person name="Drautz-Moses D.I."/>
            <person name="Law Y.Y."/>
            <person name="Wuertz S."/>
            <person name="Lauro F.M."/>
            <person name="Huson D.H."/>
            <person name="Williams R.B."/>
        </authorList>
    </citation>
    <scope>NUCLEOTIDE SEQUENCE [LARGE SCALE GENOMIC DNA]</scope>
    <source>
        <strain evidence="1">SSD2</strain>
    </source>
</reference>
<gene>
    <name evidence="1" type="ORF">HZT40_11170</name>
</gene>
<evidence type="ECO:0000313" key="2">
    <source>
        <dbReference type="Proteomes" id="UP000510621"/>
    </source>
</evidence>
<dbReference type="EMBL" id="CP059265">
    <property type="protein sequence ID" value="QLQ32051.1"/>
    <property type="molecule type" value="Genomic_DNA"/>
</dbReference>
<accession>A0A7L6ASH4</accession>
<protein>
    <submittedName>
        <fullName evidence="1">Uncharacterized protein</fullName>
    </submittedName>
</protein>
<dbReference type="AlphaFoldDB" id="A0A7L6ASH4"/>
<sequence>MAGMLLLLFSQTAASALPKDLGVMGKVYPVAERSLLAVLMERLQQAQQSGRLAGIEADARQRWQAYAEQPPGQHYPRAPKPRTRKLDMTLTVEHDLADANGQMFASAGTKVNPLAMLQLSRDILLFDATDAAQAV</sequence>
<dbReference type="KEGG" id="this:HZT40_11170"/>
<keyword evidence="2" id="KW-1185">Reference proteome</keyword>